<organism evidence="2 3">
    <name type="scientific">Usitatibacter palustris</name>
    <dbReference type="NCBI Taxonomy" id="2732487"/>
    <lineage>
        <taxon>Bacteria</taxon>
        <taxon>Pseudomonadati</taxon>
        <taxon>Pseudomonadota</taxon>
        <taxon>Betaproteobacteria</taxon>
        <taxon>Nitrosomonadales</taxon>
        <taxon>Usitatibacteraceae</taxon>
        <taxon>Usitatibacter</taxon>
    </lineage>
</organism>
<keyword evidence="1" id="KW-0732">Signal</keyword>
<feature type="chain" id="PRO_5026812126" evidence="1">
    <location>
        <begin position="25"/>
        <end position="191"/>
    </location>
</feature>
<evidence type="ECO:0000313" key="2">
    <source>
        <dbReference type="EMBL" id="QJR15051.1"/>
    </source>
</evidence>
<evidence type="ECO:0000256" key="1">
    <source>
        <dbReference type="SAM" id="SignalP"/>
    </source>
</evidence>
<dbReference type="EMBL" id="CP053073">
    <property type="protein sequence ID" value="QJR15051.1"/>
    <property type="molecule type" value="Genomic_DNA"/>
</dbReference>
<evidence type="ECO:0000313" key="3">
    <source>
        <dbReference type="Proteomes" id="UP000503096"/>
    </source>
</evidence>
<gene>
    <name evidence="2" type="ORF">DSM104440_01867</name>
</gene>
<accession>A0A6M4H5X9</accession>
<dbReference type="KEGG" id="upl:DSM104440_01867"/>
<name>A0A6M4H5X9_9PROT</name>
<dbReference type="AlphaFoldDB" id="A0A6M4H5X9"/>
<keyword evidence="3" id="KW-1185">Reference proteome</keyword>
<dbReference type="Proteomes" id="UP000503096">
    <property type="component" value="Chromosome"/>
</dbReference>
<protein>
    <submittedName>
        <fullName evidence="2">Uncharacterized protein</fullName>
    </submittedName>
</protein>
<sequence length="191" mass="20453">MRQRMFLRAAFAVLLAASVLPASAQAIGDLVDTAHFPIDPARSFGVGGSTDQKLAQTLTVEVGGHVTGVFLSITCSTGRLAVELRNVVMDMPGTTVLARQEVRADRIRGYFGKFAYVKMPGDLRVYAGTRLAIVVTNEKGSCSLYQSADPGTYAGGKGWFETLPNPPGWLPFSDFPGDPDDLPFQLVVSPT</sequence>
<proteinExistence type="predicted"/>
<reference evidence="2 3" key="1">
    <citation type="submission" date="2020-04" db="EMBL/GenBank/DDBJ databases">
        <title>Usitatibacter rugosus gen. nov., sp. nov. and Usitatibacter palustris sp. nov., novel members of Usitatibacteraceae fam. nov. within the order Nitrosomonadales isolated from soil.</title>
        <authorList>
            <person name="Huber K.J."/>
            <person name="Neumann-Schaal M."/>
            <person name="Geppert A."/>
            <person name="Luckner M."/>
            <person name="Wanner G."/>
            <person name="Overmann J."/>
        </authorList>
    </citation>
    <scope>NUCLEOTIDE SEQUENCE [LARGE SCALE GENOMIC DNA]</scope>
    <source>
        <strain evidence="2 3">Swamp67</strain>
    </source>
</reference>
<dbReference type="InParanoid" id="A0A6M4H5X9"/>
<dbReference type="RefSeq" id="WP_171161998.1">
    <property type="nucleotide sequence ID" value="NZ_CP053073.1"/>
</dbReference>
<feature type="signal peptide" evidence="1">
    <location>
        <begin position="1"/>
        <end position="24"/>
    </location>
</feature>